<gene>
    <name evidence="2" type="ORF">AABB24_001021</name>
</gene>
<evidence type="ECO:0000256" key="1">
    <source>
        <dbReference type="SAM" id="MobiDB-lite"/>
    </source>
</evidence>
<dbReference type="EMBL" id="JBJKTR010000001">
    <property type="protein sequence ID" value="KAL3380657.1"/>
    <property type="molecule type" value="Genomic_DNA"/>
</dbReference>
<accession>A0ABD2VKF9</accession>
<dbReference type="Proteomes" id="UP001627284">
    <property type="component" value="Unassembled WGS sequence"/>
</dbReference>
<comment type="caution">
    <text evidence="2">The sequence shown here is derived from an EMBL/GenBank/DDBJ whole genome shotgun (WGS) entry which is preliminary data.</text>
</comment>
<proteinExistence type="predicted"/>
<name>A0ABD2VKF9_9SOLN</name>
<organism evidence="2 3">
    <name type="scientific">Solanum stoloniferum</name>
    <dbReference type="NCBI Taxonomy" id="62892"/>
    <lineage>
        <taxon>Eukaryota</taxon>
        <taxon>Viridiplantae</taxon>
        <taxon>Streptophyta</taxon>
        <taxon>Embryophyta</taxon>
        <taxon>Tracheophyta</taxon>
        <taxon>Spermatophyta</taxon>
        <taxon>Magnoliopsida</taxon>
        <taxon>eudicotyledons</taxon>
        <taxon>Gunneridae</taxon>
        <taxon>Pentapetalae</taxon>
        <taxon>asterids</taxon>
        <taxon>lamiids</taxon>
        <taxon>Solanales</taxon>
        <taxon>Solanaceae</taxon>
        <taxon>Solanoideae</taxon>
        <taxon>Solaneae</taxon>
        <taxon>Solanum</taxon>
    </lineage>
</organism>
<sequence>MDLMEGSTSSSKPEGSSSAKKKKKVDIDQIKKKNEELLKEMEAIKEWMMAADEVFVQVQNDIDEVVSISQKKGHCDGLVKVRPANSLAKSYIKYQLKDEGLDYDKYKLY</sequence>
<protein>
    <submittedName>
        <fullName evidence="2">Uncharacterized protein</fullName>
    </submittedName>
</protein>
<keyword evidence="3" id="KW-1185">Reference proteome</keyword>
<feature type="region of interest" description="Disordered" evidence="1">
    <location>
        <begin position="1"/>
        <end position="25"/>
    </location>
</feature>
<feature type="compositionally biased region" description="Low complexity" evidence="1">
    <location>
        <begin position="7"/>
        <end position="18"/>
    </location>
</feature>
<dbReference type="AlphaFoldDB" id="A0ABD2VKF9"/>
<reference evidence="2 3" key="1">
    <citation type="submission" date="2024-05" db="EMBL/GenBank/DDBJ databases">
        <title>De novo assembly of an allotetraploid wild potato.</title>
        <authorList>
            <person name="Hosaka A.J."/>
        </authorList>
    </citation>
    <scope>NUCLEOTIDE SEQUENCE [LARGE SCALE GENOMIC DNA]</scope>
    <source>
        <tissue evidence="2">Young leaves</tissue>
    </source>
</reference>
<evidence type="ECO:0000313" key="3">
    <source>
        <dbReference type="Proteomes" id="UP001627284"/>
    </source>
</evidence>
<evidence type="ECO:0000313" key="2">
    <source>
        <dbReference type="EMBL" id="KAL3380657.1"/>
    </source>
</evidence>